<evidence type="ECO:0000313" key="7">
    <source>
        <dbReference type="EMBL" id="PZD96904.1"/>
    </source>
</evidence>
<keyword evidence="8" id="KW-1185">Reference proteome</keyword>
<dbReference type="CDD" id="cd00593">
    <property type="entry name" value="RIBOc"/>
    <property type="match status" value="1"/>
</dbReference>
<evidence type="ECO:0000256" key="1">
    <source>
        <dbReference type="ARBA" id="ARBA00022722"/>
    </source>
</evidence>
<keyword evidence="1 4" id="KW-0540">Nuclease</keyword>
<dbReference type="GO" id="GO:0005737">
    <property type="term" value="C:cytoplasm"/>
    <property type="evidence" value="ECO:0007669"/>
    <property type="project" value="UniProtKB-SubCell"/>
</dbReference>
<keyword evidence="4" id="KW-0690">Ribosome biogenesis</keyword>
<dbReference type="InterPro" id="IPR036389">
    <property type="entry name" value="RNase_III_sf"/>
</dbReference>
<dbReference type="HAMAP" id="MF_01468">
    <property type="entry name" value="RNase_Mini_III"/>
    <property type="match status" value="1"/>
</dbReference>
<evidence type="ECO:0000259" key="6">
    <source>
        <dbReference type="SMART" id="SM00535"/>
    </source>
</evidence>
<dbReference type="RefSeq" id="WP_111145607.1">
    <property type="nucleotide sequence ID" value="NZ_QKRB01000035.1"/>
</dbReference>
<dbReference type="PANTHER" id="PTHR34276:SF1">
    <property type="entry name" value="MINI-RIBONUCLEASE 3"/>
    <property type="match status" value="1"/>
</dbReference>
<feature type="active site" evidence="4">
    <location>
        <position position="34"/>
    </location>
</feature>
<evidence type="ECO:0000256" key="5">
    <source>
        <dbReference type="SAM" id="MobiDB-lite"/>
    </source>
</evidence>
<keyword evidence="4" id="KW-0699">rRNA-binding</keyword>
<dbReference type="GO" id="GO:0004525">
    <property type="term" value="F:ribonuclease III activity"/>
    <property type="evidence" value="ECO:0007669"/>
    <property type="project" value="InterPro"/>
</dbReference>
<dbReference type="EC" id="3.1.26.-" evidence="4"/>
<keyword evidence="2 4" id="KW-0255">Endonuclease</keyword>
<dbReference type="SUPFAM" id="SSF69065">
    <property type="entry name" value="RNase III domain-like"/>
    <property type="match status" value="1"/>
</dbReference>
<evidence type="ECO:0000256" key="2">
    <source>
        <dbReference type="ARBA" id="ARBA00022759"/>
    </source>
</evidence>
<keyword evidence="4" id="KW-0963">Cytoplasm</keyword>
<dbReference type="Gene3D" id="1.10.1520.10">
    <property type="entry name" value="Ribonuclease III domain"/>
    <property type="match status" value="1"/>
</dbReference>
<proteinExistence type="inferred from homology"/>
<gene>
    <name evidence="4" type="primary">mrnC</name>
    <name evidence="7" type="ORF">DNH61_05150</name>
</gene>
<accession>A0A2W1LQW4</accession>
<dbReference type="EMBL" id="QKRB01000035">
    <property type="protein sequence ID" value="PZD96904.1"/>
    <property type="molecule type" value="Genomic_DNA"/>
</dbReference>
<comment type="cofactor">
    <cofactor evidence="4">
        <name>Mg(2+)</name>
        <dbReference type="ChEBI" id="CHEBI:18420"/>
    </cofactor>
</comment>
<dbReference type="PANTHER" id="PTHR34276">
    <property type="entry name" value="MINI-RIBONUCLEASE 3"/>
    <property type="match status" value="1"/>
</dbReference>
<dbReference type="GO" id="GO:0006364">
    <property type="term" value="P:rRNA processing"/>
    <property type="evidence" value="ECO:0007669"/>
    <property type="project" value="UniProtKB-UniRule"/>
</dbReference>
<comment type="caution">
    <text evidence="7">The sequence shown here is derived from an EMBL/GenBank/DDBJ whole genome shotgun (WGS) entry which is preliminary data.</text>
</comment>
<protein>
    <recommendedName>
        <fullName evidence="4">Mini-ribonuclease 3</fullName>
        <shortName evidence="4">Mini-3</shortName>
        <shortName evidence="4">Mini-RNase 3</shortName>
        <ecNumber evidence="4">3.1.26.-</ecNumber>
    </recommendedName>
    <alternativeName>
        <fullName evidence="4">Mini-RNase III</fullName>
        <shortName evidence="4">Mini-III</shortName>
    </alternativeName>
</protein>
<dbReference type="AlphaFoldDB" id="A0A2W1LQW4"/>
<dbReference type="GO" id="GO:0019843">
    <property type="term" value="F:rRNA binding"/>
    <property type="evidence" value="ECO:0007669"/>
    <property type="project" value="UniProtKB-UniRule"/>
</dbReference>
<feature type="domain" description="RNase III" evidence="6">
    <location>
        <begin position="8"/>
        <end position="149"/>
    </location>
</feature>
<comment type="similarity">
    <text evidence="4">Belongs to the MrnC RNase family.</text>
</comment>
<dbReference type="InterPro" id="IPR000999">
    <property type="entry name" value="RNase_III_dom"/>
</dbReference>
<comment type="function">
    <text evidence="4">Involved in correct processing of both the 5' and 3' ends of 23S rRNA precursor. Processes 30S rRNA precursor transcript even in absence of ribonuclease 3 (Rnc); Rnc processes 30S rRNA into smaller rRNA precursors.</text>
</comment>
<sequence length="159" mass="18000">MNEEMNDRTDLLFMHPPAKQPQLLPPVVLAYVGDAVFELYVRQYLVSRPNLKSDHLHRSATKIVSARAQRELLEKWQPLLTEEEADIVRRGRNAKSGTPPKNADHQDYRHATALECLVGYLYYCRRLDRLQTLMDAAFGTGRQPDDGTGLPTLQGGDLG</sequence>
<dbReference type="SMART" id="SM00535">
    <property type="entry name" value="RIBOc"/>
    <property type="match status" value="1"/>
</dbReference>
<evidence type="ECO:0000256" key="4">
    <source>
        <dbReference type="HAMAP-Rule" id="MF_01468"/>
    </source>
</evidence>
<reference evidence="7 8" key="1">
    <citation type="submission" date="2018-06" db="EMBL/GenBank/DDBJ databases">
        <title>Paenibacillus imtechensis sp. nov.</title>
        <authorList>
            <person name="Pinnaka A.K."/>
            <person name="Singh H."/>
            <person name="Kaur M."/>
        </authorList>
    </citation>
    <scope>NUCLEOTIDE SEQUENCE [LARGE SCALE GENOMIC DNA]</scope>
    <source>
        <strain evidence="7 8">SMB1</strain>
    </source>
</reference>
<dbReference type="Pfam" id="PF00636">
    <property type="entry name" value="Ribonuclease_3"/>
    <property type="match status" value="1"/>
</dbReference>
<dbReference type="Proteomes" id="UP000249522">
    <property type="component" value="Unassembled WGS sequence"/>
</dbReference>
<keyword evidence="3 4" id="KW-0378">Hydrolase</keyword>
<keyword evidence="4" id="KW-0698">rRNA processing</keyword>
<keyword evidence="4" id="KW-0694">RNA-binding</keyword>
<evidence type="ECO:0000313" key="8">
    <source>
        <dbReference type="Proteomes" id="UP000249522"/>
    </source>
</evidence>
<dbReference type="InterPro" id="IPR008226">
    <property type="entry name" value="Mini3_fam"/>
</dbReference>
<name>A0A2W1LQW4_9BACL</name>
<feature type="region of interest" description="Disordered" evidence="5">
    <location>
        <begin position="139"/>
        <end position="159"/>
    </location>
</feature>
<comment type="subunit">
    <text evidence="4">Homodimer.</text>
</comment>
<dbReference type="OrthoDB" id="46571at2"/>
<evidence type="ECO:0000256" key="3">
    <source>
        <dbReference type="ARBA" id="ARBA00022801"/>
    </source>
</evidence>
<comment type="subcellular location">
    <subcellularLocation>
        <location evidence="4">Cytoplasm</location>
    </subcellularLocation>
</comment>
<organism evidence="7 8">
    <name type="scientific">Paenibacillus sambharensis</name>
    <dbReference type="NCBI Taxonomy" id="1803190"/>
    <lineage>
        <taxon>Bacteria</taxon>
        <taxon>Bacillati</taxon>
        <taxon>Bacillota</taxon>
        <taxon>Bacilli</taxon>
        <taxon>Bacillales</taxon>
        <taxon>Paenibacillaceae</taxon>
        <taxon>Paenibacillus</taxon>
    </lineage>
</organism>
<keyword evidence="4" id="KW-0460">Magnesium</keyword>